<keyword evidence="5" id="KW-0479">Metal-binding</keyword>
<protein>
    <recommendedName>
        <fullName evidence="13">L-ribulose-5-phosphate 4-epimerase</fullName>
        <ecNumber evidence="4">5.1.3.4</ecNumber>
    </recommendedName>
    <alternativeName>
        <fullName evidence="10">Phosphoribulose isomerase</fullName>
    </alternativeName>
</protein>
<evidence type="ECO:0000313" key="16">
    <source>
        <dbReference type="EMBL" id="MDB1998804.1"/>
    </source>
</evidence>
<keyword evidence="6" id="KW-0862">Zinc</keyword>
<dbReference type="GO" id="GO:0046872">
    <property type="term" value="F:metal ion binding"/>
    <property type="evidence" value="ECO:0007669"/>
    <property type="project" value="UniProtKB-KW"/>
</dbReference>
<keyword evidence="8 16" id="KW-0413">Isomerase</keyword>
<dbReference type="GO" id="GO:0016832">
    <property type="term" value="F:aldehyde-lyase activity"/>
    <property type="evidence" value="ECO:0007669"/>
    <property type="project" value="TreeGrafter"/>
</dbReference>
<evidence type="ECO:0000256" key="12">
    <source>
        <dbReference type="ARBA" id="ARBA00060520"/>
    </source>
</evidence>
<dbReference type="InterPro" id="IPR001303">
    <property type="entry name" value="Aldolase_II/adducin_N"/>
</dbReference>
<proteinExistence type="inferred from homology"/>
<dbReference type="EMBL" id="JAQLGM010000002">
    <property type="protein sequence ID" value="MDB1998804.1"/>
    <property type="molecule type" value="Genomic_DNA"/>
</dbReference>
<dbReference type="EC" id="5.1.3.4" evidence="4"/>
<reference evidence="16" key="2">
    <citation type="submission" date="2023-01" db="EMBL/GenBank/DDBJ databases">
        <title>Human gut microbiome strain richness.</title>
        <authorList>
            <person name="Chen-Liaw A."/>
        </authorList>
    </citation>
    <scope>NUCLEOTIDE SEQUENCE</scope>
    <source>
        <strain evidence="16">B1_m1001713B170214d0_201011</strain>
    </source>
</reference>
<name>A0AAW6AMD1_CLOSY</name>
<dbReference type="GeneID" id="57969403"/>
<comment type="similarity">
    <text evidence="3">Belongs to the aldolase class II family. AraD/FucA subfamily.</text>
</comment>
<dbReference type="SMART" id="SM01007">
    <property type="entry name" value="Aldolase_II"/>
    <property type="match status" value="1"/>
</dbReference>
<dbReference type="FunFam" id="3.40.225.10:FF:000001">
    <property type="entry name" value="L-ribulose-5-phosphate 4-epimerase UlaF"/>
    <property type="match status" value="1"/>
</dbReference>
<evidence type="ECO:0000256" key="9">
    <source>
        <dbReference type="ARBA" id="ARBA00023277"/>
    </source>
</evidence>
<evidence type="ECO:0000259" key="14">
    <source>
        <dbReference type="SMART" id="SM01007"/>
    </source>
</evidence>
<evidence type="ECO:0000256" key="4">
    <source>
        <dbReference type="ARBA" id="ARBA00013186"/>
    </source>
</evidence>
<dbReference type="Proteomes" id="UP001203136">
    <property type="component" value="Unassembled WGS sequence"/>
</dbReference>
<keyword evidence="7" id="KW-0054">Arabinose catabolism</keyword>
<evidence type="ECO:0000256" key="13">
    <source>
        <dbReference type="ARBA" id="ARBA00074961"/>
    </source>
</evidence>
<dbReference type="NCBIfam" id="NF006047">
    <property type="entry name" value="PRK08193.1"/>
    <property type="match status" value="1"/>
</dbReference>
<evidence type="ECO:0000313" key="17">
    <source>
        <dbReference type="Proteomes" id="UP001300871"/>
    </source>
</evidence>
<dbReference type="AlphaFoldDB" id="A0AAW6AMD1"/>
<dbReference type="GO" id="GO:0019568">
    <property type="term" value="P:arabinose catabolic process"/>
    <property type="evidence" value="ECO:0007669"/>
    <property type="project" value="UniProtKB-KW"/>
</dbReference>
<dbReference type="EMBL" id="JAINVB010000001">
    <property type="protein sequence ID" value="MCK0087488.1"/>
    <property type="molecule type" value="Genomic_DNA"/>
</dbReference>
<evidence type="ECO:0000256" key="2">
    <source>
        <dbReference type="ARBA" id="ARBA00001947"/>
    </source>
</evidence>
<dbReference type="GO" id="GO:0008742">
    <property type="term" value="F:L-ribulose-phosphate 4-epimerase activity"/>
    <property type="evidence" value="ECO:0007669"/>
    <property type="project" value="UniProtKB-EC"/>
</dbReference>
<gene>
    <name evidence="16" type="primary">araD</name>
    <name evidence="15" type="ORF">K5I21_16725</name>
    <name evidence="16" type="ORF">PM006_01105</name>
</gene>
<evidence type="ECO:0000313" key="15">
    <source>
        <dbReference type="EMBL" id="MCK0087488.1"/>
    </source>
</evidence>
<dbReference type="InterPro" id="IPR050197">
    <property type="entry name" value="Aldolase_class_II_sugar_metab"/>
</dbReference>
<comment type="cofactor">
    <cofactor evidence="2">
        <name>Zn(2+)</name>
        <dbReference type="ChEBI" id="CHEBI:29105"/>
    </cofactor>
</comment>
<dbReference type="Pfam" id="PF00596">
    <property type="entry name" value="Aldolase_II"/>
    <property type="match status" value="1"/>
</dbReference>
<dbReference type="SUPFAM" id="SSF53639">
    <property type="entry name" value="AraD/HMP-PK domain-like"/>
    <property type="match status" value="1"/>
</dbReference>
<evidence type="ECO:0000256" key="3">
    <source>
        <dbReference type="ARBA" id="ARBA00010037"/>
    </source>
</evidence>
<dbReference type="Proteomes" id="UP001300871">
    <property type="component" value="Unassembled WGS sequence"/>
</dbReference>
<evidence type="ECO:0000256" key="8">
    <source>
        <dbReference type="ARBA" id="ARBA00023235"/>
    </source>
</evidence>
<dbReference type="Gene3D" id="3.40.225.10">
    <property type="entry name" value="Class II aldolase/adducin N-terminal domain"/>
    <property type="match status" value="1"/>
</dbReference>
<comment type="pathway">
    <text evidence="12">Carbohydrate degradation; L-arabinose degradation via L-ribulose; D-xylulose 5-phosphate from L-arabinose (bacterial route): step 3/3.</text>
</comment>
<dbReference type="PANTHER" id="PTHR22789">
    <property type="entry name" value="FUCULOSE PHOSPHATE ALDOLASE"/>
    <property type="match status" value="1"/>
</dbReference>
<evidence type="ECO:0000256" key="11">
    <source>
        <dbReference type="ARBA" id="ARBA00053542"/>
    </source>
</evidence>
<dbReference type="PANTHER" id="PTHR22789:SF8">
    <property type="entry name" value="L-RIBULOSE-5-PHOSPHATE 4-EPIMERASE SGBE"/>
    <property type="match status" value="1"/>
</dbReference>
<reference evidence="15" key="1">
    <citation type="journal article" date="2022" name="Cell Host Microbe">
        <title>Colonization of the live biotherapeutic product VE303 and modulation of the microbiota and metabolites in healthy volunteers.</title>
        <authorList>
            <person name="Dsouza M."/>
            <person name="Menon R."/>
            <person name="Crossette E."/>
            <person name="Bhattarai S.K."/>
            <person name="Schneider J."/>
            <person name="Kim Y.G."/>
            <person name="Reddy S."/>
            <person name="Caballero S."/>
            <person name="Felix C."/>
            <person name="Cornacchione L."/>
            <person name="Hendrickson J."/>
            <person name="Watson A.R."/>
            <person name="Minot S.S."/>
            <person name="Greenfield N."/>
            <person name="Schopf L."/>
            <person name="Szabady R."/>
            <person name="Patarroyo J."/>
            <person name="Smith W."/>
            <person name="Harrison P."/>
            <person name="Kuijper E.J."/>
            <person name="Kelly C.P."/>
            <person name="Olle B."/>
            <person name="Bobilev D."/>
            <person name="Silber J.L."/>
            <person name="Bucci V."/>
            <person name="Roberts B."/>
            <person name="Faith J."/>
            <person name="Norman J.M."/>
        </authorList>
    </citation>
    <scope>NUCLEOTIDE SEQUENCE</scope>
    <source>
        <strain evidence="15">VE303-04</strain>
    </source>
</reference>
<evidence type="ECO:0000256" key="5">
    <source>
        <dbReference type="ARBA" id="ARBA00022723"/>
    </source>
</evidence>
<dbReference type="GO" id="GO:0005829">
    <property type="term" value="C:cytosol"/>
    <property type="evidence" value="ECO:0007669"/>
    <property type="project" value="TreeGrafter"/>
</dbReference>
<comment type="caution">
    <text evidence="16">The sequence shown here is derived from an EMBL/GenBank/DDBJ whole genome shotgun (WGS) entry which is preliminary data.</text>
</comment>
<feature type="domain" description="Class II aldolase/adducin N-terminal" evidence="14">
    <location>
        <begin position="8"/>
        <end position="198"/>
    </location>
</feature>
<comment type="function">
    <text evidence="11">Involved in the degradation of L-arabinose. Catalyzes the interconversion of L-ribulose 5-phosphate (LRu5P) and D-xylulose 5-phosphate (D-Xu5P) via a retroaldol/aldol mechanism (carbon-carbon bond cleavage analogous to a class II aldolase reaction).</text>
</comment>
<comment type="catalytic activity">
    <reaction evidence="1">
        <text>L-ribulose 5-phosphate = D-xylulose 5-phosphate</text>
        <dbReference type="Rhea" id="RHEA:22368"/>
        <dbReference type="ChEBI" id="CHEBI:57737"/>
        <dbReference type="ChEBI" id="CHEBI:58226"/>
        <dbReference type="EC" id="5.1.3.4"/>
    </reaction>
</comment>
<dbReference type="RefSeq" id="WP_003501308.1">
    <property type="nucleotide sequence ID" value="NZ_CABHNX010000205.1"/>
</dbReference>
<keyword evidence="9" id="KW-0119">Carbohydrate metabolism</keyword>
<evidence type="ECO:0000256" key="7">
    <source>
        <dbReference type="ARBA" id="ARBA00022935"/>
    </source>
</evidence>
<sequence length="235" mass="26156">MSIETLKEEVLAANLDLVTKNLVISTWGNVSGYDGETGVMVIKASGVPYDKMTKEHMVTVDLDGNVIDSPYSPSTDTWTHIELYRAWKDKGIRGIVHTHSLNATMWAQLGQDIPVYGTTHCDYFNGDIPCTRLMTGEEIGTDYERNTGKVILERMEALDPVRMNAVLVRSHGPFVWGTSPSAAVLNSQVLDYVANMAYMNYTMTGGQCGRVQKELLETHQNRKFGPGAYYGQKNH</sequence>
<evidence type="ECO:0000256" key="6">
    <source>
        <dbReference type="ARBA" id="ARBA00022833"/>
    </source>
</evidence>
<dbReference type="InterPro" id="IPR036409">
    <property type="entry name" value="Aldolase_II/adducin_N_sf"/>
</dbReference>
<organism evidence="16 17">
    <name type="scientific">Clostridium symbiosum</name>
    <name type="common">Bacteroides symbiosus</name>
    <dbReference type="NCBI Taxonomy" id="1512"/>
    <lineage>
        <taxon>Bacteria</taxon>
        <taxon>Bacillati</taxon>
        <taxon>Bacillota</taxon>
        <taxon>Clostridia</taxon>
        <taxon>Lachnospirales</taxon>
        <taxon>Lachnospiraceae</taxon>
        <taxon>Otoolea</taxon>
    </lineage>
</organism>
<accession>A0AAW6AMD1</accession>
<evidence type="ECO:0000256" key="1">
    <source>
        <dbReference type="ARBA" id="ARBA00001726"/>
    </source>
</evidence>
<evidence type="ECO:0000256" key="10">
    <source>
        <dbReference type="ARBA" id="ARBA00032206"/>
    </source>
</evidence>